<dbReference type="EMBL" id="WOCA01000025">
    <property type="protein sequence ID" value="MUK90607.1"/>
    <property type="molecule type" value="Genomic_DNA"/>
</dbReference>
<dbReference type="AlphaFoldDB" id="A0A6N8FQI7"/>
<keyword evidence="1" id="KW-0472">Membrane</keyword>
<keyword evidence="1" id="KW-0812">Transmembrane</keyword>
<keyword evidence="1" id="KW-1133">Transmembrane helix</keyword>
<sequence length="257" mass="30051">MKEQHKDHLDPLIQEMLEQELDQSPSPSLSKEEAWKRINKELRHRKDKKFQFFRRKRFYAVAIMFAMIGMLVFLPQNGDANSKLTDIFHEIRGSVQHIFMNSMEKSDELPDVPLPDEEYIIVDDVNWVTKELSLEEAQEETAFKIVVPKEVPSEYAFEKAIIHKPENELSEEVTLHYMADEKEFYATQKVISETDFSMGMTTADDTEVKEVEVNGLPARLLIFKDASTEIIWMTQQYYFHISGHLTEDQIYSVASSY</sequence>
<evidence type="ECO:0000313" key="4">
    <source>
        <dbReference type="Proteomes" id="UP000469125"/>
    </source>
</evidence>
<dbReference type="Pfam" id="PF14285">
    <property type="entry name" value="DUF4367"/>
    <property type="match status" value="1"/>
</dbReference>
<evidence type="ECO:0000259" key="2">
    <source>
        <dbReference type="Pfam" id="PF14285"/>
    </source>
</evidence>
<dbReference type="Proteomes" id="UP000469125">
    <property type="component" value="Unassembled WGS sequence"/>
</dbReference>
<evidence type="ECO:0000313" key="3">
    <source>
        <dbReference type="EMBL" id="MUK90607.1"/>
    </source>
</evidence>
<feature type="domain" description="DUF4367" evidence="2">
    <location>
        <begin position="146"/>
        <end position="256"/>
    </location>
</feature>
<comment type="caution">
    <text evidence="3">The sequence shown here is derived from an EMBL/GenBank/DDBJ whole genome shotgun (WGS) entry which is preliminary data.</text>
</comment>
<dbReference type="RefSeq" id="WP_155671561.1">
    <property type="nucleotide sequence ID" value="NZ_WOCA01000025.1"/>
</dbReference>
<feature type="transmembrane region" description="Helical" evidence="1">
    <location>
        <begin position="58"/>
        <end position="75"/>
    </location>
</feature>
<dbReference type="PANTHER" id="PTHR37507">
    <property type="entry name" value="SPORULATION PROTEIN YDCC"/>
    <property type="match status" value="1"/>
</dbReference>
<protein>
    <submittedName>
        <fullName evidence="3">DUF4367 domain-containing protein</fullName>
    </submittedName>
</protein>
<keyword evidence="4" id="KW-1185">Reference proteome</keyword>
<gene>
    <name evidence="3" type="ORF">GMD78_19810</name>
</gene>
<dbReference type="PANTHER" id="PTHR37507:SF2">
    <property type="entry name" value="SPORULATION PROTEIN YDCC"/>
    <property type="match status" value="1"/>
</dbReference>
<accession>A0A6N8FQI7</accession>
<dbReference type="InterPro" id="IPR025377">
    <property type="entry name" value="DUF4367"/>
</dbReference>
<reference evidence="3 4" key="1">
    <citation type="submission" date="2019-11" db="EMBL/GenBank/DDBJ databases">
        <authorList>
            <person name="Li X."/>
        </authorList>
    </citation>
    <scope>NUCLEOTIDE SEQUENCE [LARGE SCALE GENOMIC DNA]</scope>
    <source>
        <strain evidence="3 4">L9</strain>
    </source>
</reference>
<dbReference type="InterPro" id="IPR052944">
    <property type="entry name" value="Sporulation_related"/>
</dbReference>
<proteinExistence type="predicted"/>
<organism evidence="3 4">
    <name type="scientific">Ornithinibacillus caprae</name>
    <dbReference type="NCBI Taxonomy" id="2678566"/>
    <lineage>
        <taxon>Bacteria</taxon>
        <taxon>Bacillati</taxon>
        <taxon>Bacillota</taxon>
        <taxon>Bacilli</taxon>
        <taxon>Bacillales</taxon>
        <taxon>Bacillaceae</taxon>
        <taxon>Ornithinibacillus</taxon>
    </lineage>
</organism>
<evidence type="ECO:0000256" key="1">
    <source>
        <dbReference type="SAM" id="Phobius"/>
    </source>
</evidence>
<name>A0A6N8FQI7_9BACI</name>